<evidence type="ECO:0000313" key="1">
    <source>
        <dbReference type="EMBL" id="RHZ65627.1"/>
    </source>
</evidence>
<dbReference type="OrthoDB" id="2435836at2759"/>
<dbReference type="AlphaFoldDB" id="A0A397HS07"/>
<reference evidence="1 2" key="1">
    <citation type="submission" date="2018-08" db="EMBL/GenBank/DDBJ databases">
        <title>Genome and evolution of the arbuscular mycorrhizal fungus Diversispora epigaea (formerly Glomus versiforme) and its bacterial endosymbionts.</title>
        <authorList>
            <person name="Sun X."/>
            <person name="Fei Z."/>
            <person name="Harrison M."/>
        </authorList>
    </citation>
    <scope>NUCLEOTIDE SEQUENCE [LARGE SCALE GENOMIC DNA]</scope>
    <source>
        <strain evidence="1 2">IT104</strain>
    </source>
</reference>
<dbReference type="Proteomes" id="UP000266861">
    <property type="component" value="Unassembled WGS sequence"/>
</dbReference>
<dbReference type="EMBL" id="PQFF01000286">
    <property type="protein sequence ID" value="RHZ65627.1"/>
    <property type="molecule type" value="Genomic_DNA"/>
</dbReference>
<protein>
    <recommendedName>
        <fullName evidence="3">TLDc domain-containing protein</fullName>
    </recommendedName>
</protein>
<evidence type="ECO:0000313" key="2">
    <source>
        <dbReference type="Proteomes" id="UP000266861"/>
    </source>
</evidence>
<proteinExistence type="predicted"/>
<name>A0A397HS07_9GLOM</name>
<organism evidence="1 2">
    <name type="scientific">Diversispora epigaea</name>
    <dbReference type="NCBI Taxonomy" id="1348612"/>
    <lineage>
        <taxon>Eukaryota</taxon>
        <taxon>Fungi</taxon>
        <taxon>Fungi incertae sedis</taxon>
        <taxon>Mucoromycota</taxon>
        <taxon>Glomeromycotina</taxon>
        <taxon>Glomeromycetes</taxon>
        <taxon>Diversisporales</taxon>
        <taxon>Diversisporaceae</taxon>
        <taxon>Diversispora</taxon>
    </lineage>
</organism>
<keyword evidence="2" id="KW-1185">Reference proteome</keyword>
<accession>A0A397HS07</accession>
<gene>
    <name evidence="1" type="ORF">Glove_313g35</name>
</gene>
<sequence>MGEILGGYNPLEWDNNKNQCTITKDSFVFSLKTANLKNSILSRVVRNFYWAINNCPRDSNLSFNDALRLNGNLKTEKGCYCKANSVYSKPIRSDEFISKYGMFSKITKDPFFSVEEYEVFKILPRNNLK</sequence>
<evidence type="ECO:0008006" key="3">
    <source>
        <dbReference type="Google" id="ProtNLM"/>
    </source>
</evidence>
<comment type="caution">
    <text evidence="1">The sequence shown here is derived from an EMBL/GenBank/DDBJ whole genome shotgun (WGS) entry which is preliminary data.</text>
</comment>